<dbReference type="InterPro" id="IPR027417">
    <property type="entry name" value="P-loop_NTPase"/>
</dbReference>
<dbReference type="GO" id="GO:0005739">
    <property type="term" value="C:mitochondrion"/>
    <property type="evidence" value="ECO:0007669"/>
    <property type="project" value="TreeGrafter"/>
</dbReference>
<dbReference type="InterPro" id="IPR005654">
    <property type="entry name" value="ATPase_AFG1-like"/>
</dbReference>
<dbReference type="SUPFAM" id="SSF52540">
    <property type="entry name" value="P-loop containing nucleoside triphosphate hydrolases"/>
    <property type="match status" value="1"/>
</dbReference>
<evidence type="ECO:0000256" key="2">
    <source>
        <dbReference type="ARBA" id="ARBA00022741"/>
    </source>
</evidence>
<dbReference type="EMBL" id="KI966430">
    <property type="protein sequence ID" value="EWC45197.1"/>
    <property type="molecule type" value="Genomic_DNA"/>
</dbReference>
<evidence type="ECO:0000256" key="1">
    <source>
        <dbReference type="ARBA" id="ARBA00010322"/>
    </source>
</evidence>
<keyword evidence="5" id="KW-1185">Reference proteome</keyword>
<proteinExistence type="inferred from homology"/>
<evidence type="ECO:0000313" key="4">
    <source>
        <dbReference type="EMBL" id="EWC45197.1"/>
    </source>
</evidence>
<dbReference type="Proteomes" id="UP000024837">
    <property type="component" value="Unassembled WGS sequence"/>
</dbReference>
<dbReference type="CDD" id="cd00009">
    <property type="entry name" value="AAA"/>
    <property type="match status" value="1"/>
</dbReference>
<dbReference type="GO" id="GO:0016887">
    <property type="term" value="F:ATP hydrolysis activity"/>
    <property type="evidence" value="ECO:0007669"/>
    <property type="project" value="InterPro"/>
</dbReference>
<dbReference type="AlphaFoldDB" id="W7HYF7"/>
<organism evidence="4 5">
    <name type="scientific">Drechslerella stenobrocha 248</name>
    <dbReference type="NCBI Taxonomy" id="1043628"/>
    <lineage>
        <taxon>Eukaryota</taxon>
        <taxon>Fungi</taxon>
        <taxon>Dikarya</taxon>
        <taxon>Ascomycota</taxon>
        <taxon>Pezizomycotina</taxon>
        <taxon>Orbiliomycetes</taxon>
        <taxon>Orbiliales</taxon>
        <taxon>Orbiliaceae</taxon>
        <taxon>Drechslerella</taxon>
    </lineage>
</organism>
<sequence>MKTLTRLLYPIPTFQAAPKQSLSLTITDPLHIYRNLVDTGILSPDPNQHRAAIVVQGVYERLLDYKPERYYDLKQRLDAVTASLRALEDAQMSQRRGVITQEPTWRDSTLIPKSWQSPQAQSKALVRSLSNDQDLLNLQSPRGLLLSGTVGSGKSLLADILASSLPHAHKQRVHFDAFMLSVYARLEDHRRRTDLRDTYSLLHVARELVASSTVLFLDEFQMPDRASGKILKSLLSNFFMLGGVLVATSNRLPETLVAAKWRREEFGVFEEVLRSRCEIWDMSSGIDWRRRGELGRMVTVPHSKGRNDMVVAVPKFYYVKHGDLDEAWQAAVGAAATTNVAAWEARSLVVYGRELLLRRTYKNVIFVTFDEICAEVLGPADYISIASKFSTIIVDNIPVLTSKSHRHEAKRFITLLDAIYECRCKLLLRAEAPIEELFFPDAAENDSLDDRDSLHSEAFAEAHQDLTVPFRPNVSLYDHILDSPADPVASKRAIYNTADQDASSTGNVDFTATRKYTGEDEKFSFKRAVSRVWEVCGEKWWTGTNLSDHGSTSNGVSHLPMPKALRRWEGGSDRDELTGNNCHDVSPSLIVSTQLRPEAPRFMPVHVWGVIDNWGKRAGRWGRGVNAYKTDTTRDTGSGPKRGE</sequence>
<protein>
    <recommendedName>
        <fullName evidence="6">AAA+ ATPase domain-containing protein</fullName>
    </recommendedName>
</protein>
<dbReference type="Pfam" id="PF03969">
    <property type="entry name" value="AFG1_ATPase"/>
    <property type="match status" value="1"/>
</dbReference>
<dbReference type="PANTHER" id="PTHR12169">
    <property type="entry name" value="ATPASE N2B"/>
    <property type="match status" value="1"/>
</dbReference>
<name>W7HYF7_9PEZI</name>
<comment type="similarity">
    <text evidence="1">Belongs to the AFG1 ATPase family.</text>
</comment>
<dbReference type="NCBIfam" id="NF040713">
    <property type="entry name" value="ZapE"/>
    <property type="match status" value="1"/>
</dbReference>
<keyword evidence="2" id="KW-0547">Nucleotide-binding</keyword>
<evidence type="ECO:0000256" key="3">
    <source>
        <dbReference type="ARBA" id="ARBA00022840"/>
    </source>
</evidence>
<keyword evidence="3" id="KW-0067">ATP-binding</keyword>
<dbReference type="GO" id="GO:0005524">
    <property type="term" value="F:ATP binding"/>
    <property type="evidence" value="ECO:0007669"/>
    <property type="project" value="UniProtKB-KW"/>
</dbReference>
<accession>W7HYF7</accession>
<dbReference type="HOGENOM" id="CLU_008681_7_0_1"/>
<evidence type="ECO:0000313" key="5">
    <source>
        <dbReference type="Proteomes" id="UP000024837"/>
    </source>
</evidence>
<evidence type="ECO:0008006" key="6">
    <source>
        <dbReference type="Google" id="ProtNLM"/>
    </source>
</evidence>
<dbReference type="PANTHER" id="PTHR12169:SF2">
    <property type="entry name" value="AFG1P"/>
    <property type="match status" value="1"/>
</dbReference>
<dbReference type="Gene3D" id="3.40.50.300">
    <property type="entry name" value="P-loop containing nucleotide triphosphate hydrolases"/>
    <property type="match status" value="1"/>
</dbReference>
<gene>
    <name evidence="4" type="ORF">DRE_06085</name>
</gene>
<dbReference type="OrthoDB" id="548867at2759"/>
<reference evidence="4 5" key="1">
    <citation type="submission" date="2013-05" db="EMBL/GenBank/DDBJ databases">
        <title>Drechslerella stenobrocha genome reveals carnivorous origination and mechanical trapping mechanism of predatory fungi.</title>
        <authorList>
            <person name="Liu X."/>
            <person name="Zhang W."/>
            <person name="Liu K."/>
        </authorList>
    </citation>
    <scope>NUCLEOTIDE SEQUENCE [LARGE SCALE GENOMIC DNA]</scope>
    <source>
        <strain evidence="4 5">248</strain>
    </source>
</reference>